<proteinExistence type="predicted"/>
<sequence>MSDTAWICAYLALVGATVLALAVVLDSAPRHRQQAAREARIRRQAETWLAVRVEQRLRELETCEALWPDAPAWPEREEEEL</sequence>
<protein>
    <submittedName>
        <fullName evidence="1">Uncharacterized protein</fullName>
    </submittedName>
</protein>
<dbReference type="EMBL" id="JAVREN010000004">
    <property type="protein sequence ID" value="MDT0306168.1"/>
    <property type="molecule type" value="Genomic_DNA"/>
</dbReference>
<accession>A0ABU2L3N5</accession>
<dbReference type="RefSeq" id="WP_311629088.1">
    <property type="nucleotide sequence ID" value="NZ_JAVREN010000004.1"/>
</dbReference>
<organism evidence="1 2">
    <name type="scientific">Streptomyces boetiae</name>
    <dbReference type="NCBI Taxonomy" id="3075541"/>
    <lineage>
        <taxon>Bacteria</taxon>
        <taxon>Bacillati</taxon>
        <taxon>Actinomycetota</taxon>
        <taxon>Actinomycetes</taxon>
        <taxon>Kitasatosporales</taxon>
        <taxon>Streptomycetaceae</taxon>
        <taxon>Streptomyces</taxon>
    </lineage>
</organism>
<keyword evidence="2" id="KW-1185">Reference proteome</keyword>
<dbReference type="Proteomes" id="UP001183388">
    <property type="component" value="Unassembled WGS sequence"/>
</dbReference>
<gene>
    <name evidence="1" type="ORF">RM780_04220</name>
</gene>
<comment type="caution">
    <text evidence="1">The sequence shown here is derived from an EMBL/GenBank/DDBJ whole genome shotgun (WGS) entry which is preliminary data.</text>
</comment>
<reference evidence="2" key="1">
    <citation type="submission" date="2023-07" db="EMBL/GenBank/DDBJ databases">
        <title>30 novel species of actinomycetes from the DSMZ collection.</title>
        <authorList>
            <person name="Nouioui I."/>
        </authorList>
    </citation>
    <scope>NUCLEOTIDE SEQUENCE [LARGE SCALE GENOMIC DNA]</scope>
    <source>
        <strain evidence="2">DSM 44917</strain>
    </source>
</reference>
<name>A0ABU2L3N5_9ACTN</name>
<evidence type="ECO:0000313" key="1">
    <source>
        <dbReference type="EMBL" id="MDT0306168.1"/>
    </source>
</evidence>
<evidence type="ECO:0000313" key="2">
    <source>
        <dbReference type="Proteomes" id="UP001183388"/>
    </source>
</evidence>